<keyword evidence="1" id="KW-0812">Transmembrane</keyword>
<feature type="transmembrane region" description="Helical" evidence="1">
    <location>
        <begin position="41"/>
        <end position="57"/>
    </location>
</feature>
<dbReference type="EMBL" id="LAZR01053823">
    <property type="protein sequence ID" value="KKK79896.1"/>
    <property type="molecule type" value="Genomic_DNA"/>
</dbReference>
<protein>
    <submittedName>
        <fullName evidence="2">Uncharacterized protein</fullName>
    </submittedName>
</protein>
<evidence type="ECO:0000256" key="1">
    <source>
        <dbReference type="SAM" id="Phobius"/>
    </source>
</evidence>
<keyword evidence="1" id="KW-0472">Membrane</keyword>
<organism evidence="2">
    <name type="scientific">marine sediment metagenome</name>
    <dbReference type="NCBI Taxonomy" id="412755"/>
    <lineage>
        <taxon>unclassified sequences</taxon>
        <taxon>metagenomes</taxon>
        <taxon>ecological metagenomes</taxon>
    </lineage>
</organism>
<keyword evidence="1" id="KW-1133">Transmembrane helix</keyword>
<sequence length="67" mass="6939">MFKSLAASPKSTAMAVLMIAQQVLLIAMAFMDGDPATVPDWAAAAAIIMAAIGFLFARDQASHDAGK</sequence>
<accession>A0A0F9B5V4</accession>
<evidence type="ECO:0000313" key="2">
    <source>
        <dbReference type="EMBL" id="KKK79896.1"/>
    </source>
</evidence>
<proteinExistence type="predicted"/>
<comment type="caution">
    <text evidence="2">The sequence shown here is derived from an EMBL/GenBank/DDBJ whole genome shotgun (WGS) entry which is preliminary data.</text>
</comment>
<dbReference type="AlphaFoldDB" id="A0A0F9B5V4"/>
<name>A0A0F9B5V4_9ZZZZ</name>
<gene>
    <name evidence="2" type="ORF">LCGC14_2828920</name>
</gene>
<reference evidence="2" key="1">
    <citation type="journal article" date="2015" name="Nature">
        <title>Complex archaea that bridge the gap between prokaryotes and eukaryotes.</title>
        <authorList>
            <person name="Spang A."/>
            <person name="Saw J.H."/>
            <person name="Jorgensen S.L."/>
            <person name="Zaremba-Niedzwiedzka K."/>
            <person name="Martijn J."/>
            <person name="Lind A.E."/>
            <person name="van Eijk R."/>
            <person name="Schleper C."/>
            <person name="Guy L."/>
            <person name="Ettema T.J."/>
        </authorList>
    </citation>
    <scope>NUCLEOTIDE SEQUENCE</scope>
</reference>